<protein>
    <submittedName>
        <fullName evidence="1">Uncharacterized protein</fullName>
    </submittedName>
</protein>
<dbReference type="AlphaFoldDB" id="A0AAW1JMN7"/>
<proteinExistence type="predicted"/>
<organism evidence="1 2">
    <name type="scientific">Saponaria officinalis</name>
    <name type="common">Common soapwort</name>
    <name type="synonym">Lychnis saponaria</name>
    <dbReference type="NCBI Taxonomy" id="3572"/>
    <lineage>
        <taxon>Eukaryota</taxon>
        <taxon>Viridiplantae</taxon>
        <taxon>Streptophyta</taxon>
        <taxon>Embryophyta</taxon>
        <taxon>Tracheophyta</taxon>
        <taxon>Spermatophyta</taxon>
        <taxon>Magnoliopsida</taxon>
        <taxon>eudicotyledons</taxon>
        <taxon>Gunneridae</taxon>
        <taxon>Pentapetalae</taxon>
        <taxon>Caryophyllales</taxon>
        <taxon>Caryophyllaceae</taxon>
        <taxon>Caryophylleae</taxon>
        <taxon>Saponaria</taxon>
    </lineage>
</organism>
<gene>
    <name evidence="1" type="ORF">RND81_07G015600</name>
</gene>
<name>A0AAW1JMN7_SAPOF</name>
<evidence type="ECO:0000313" key="2">
    <source>
        <dbReference type="Proteomes" id="UP001443914"/>
    </source>
</evidence>
<keyword evidence="2" id="KW-1185">Reference proteome</keyword>
<dbReference type="EMBL" id="JBDFQZ010000007">
    <property type="protein sequence ID" value="KAK9704855.1"/>
    <property type="molecule type" value="Genomic_DNA"/>
</dbReference>
<reference evidence="1" key="1">
    <citation type="submission" date="2024-03" db="EMBL/GenBank/DDBJ databases">
        <title>WGS assembly of Saponaria officinalis var. Norfolk2.</title>
        <authorList>
            <person name="Jenkins J."/>
            <person name="Shu S."/>
            <person name="Grimwood J."/>
            <person name="Barry K."/>
            <person name="Goodstein D."/>
            <person name="Schmutz J."/>
            <person name="Leebens-Mack J."/>
            <person name="Osbourn A."/>
        </authorList>
    </citation>
    <scope>NUCLEOTIDE SEQUENCE [LARGE SCALE GENOMIC DNA]</scope>
    <source>
        <strain evidence="1">JIC</strain>
    </source>
</reference>
<evidence type="ECO:0000313" key="1">
    <source>
        <dbReference type="EMBL" id="KAK9704855.1"/>
    </source>
</evidence>
<comment type="caution">
    <text evidence="1">The sequence shown here is derived from an EMBL/GenBank/DDBJ whole genome shotgun (WGS) entry which is preliminary data.</text>
</comment>
<dbReference type="Proteomes" id="UP001443914">
    <property type="component" value="Unassembled WGS sequence"/>
</dbReference>
<accession>A0AAW1JMN7</accession>
<sequence>MLTDDILVTTDNGGWGKSGVKLSSFLVELKLLGVRSETDVDLLAAKYLSFPENLLTLTSHCGFFMMKCFKNLDVFYTSFLEKLRGYPWVKTSTGLSYPPVSILHEPTWGYLLNITDVPWIDENFYGNNIRLYKVDIRRLMSNIISKEILVYPWDVCDI</sequence>